<evidence type="ECO:0000313" key="2">
    <source>
        <dbReference type="Proteomes" id="UP000606653"/>
    </source>
</evidence>
<organism evidence="1 2">
    <name type="scientific">Saccharibacillus kuerlensis</name>
    <dbReference type="NCBI Taxonomy" id="459527"/>
    <lineage>
        <taxon>Bacteria</taxon>
        <taxon>Bacillati</taxon>
        <taxon>Bacillota</taxon>
        <taxon>Bacilli</taxon>
        <taxon>Bacillales</taxon>
        <taxon>Paenibacillaceae</taxon>
        <taxon>Saccharibacillus</taxon>
    </lineage>
</organism>
<reference evidence="2" key="1">
    <citation type="journal article" date="2019" name="Int. J. Syst. Evol. Microbiol.">
        <title>The Global Catalogue of Microorganisms (GCM) 10K type strain sequencing project: providing services to taxonomists for standard genome sequencing and annotation.</title>
        <authorList>
            <consortium name="The Broad Institute Genomics Platform"/>
            <consortium name="The Broad Institute Genome Sequencing Center for Infectious Disease"/>
            <person name="Wu L."/>
            <person name="Ma J."/>
        </authorList>
    </citation>
    <scope>NUCLEOTIDE SEQUENCE [LARGE SCALE GENOMIC DNA]</scope>
    <source>
        <strain evidence="2">CGMCC 1.6964</strain>
    </source>
</reference>
<dbReference type="EMBL" id="BMLN01000008">
    <property type="protein sequence ID" value="GGO03667.1"/>
    <property type="molecule type" value="Genomic_DNA"/>
</dbReference>
<accession>A0ABQ2L4Z3</accession>
<name>A0ABQ2L4Z3_9BACL</name>
<protein>
    <submittedName>
        <fullName evidence="1">Uncharacterized protein</fullName>
    </submittedName>
</protein>
<gene>
    <name evidence="1" type="ORF">GCM10010969_28040</name>
</gene>
<sequence>MSNVPVSVLSIRTQKREGYPCPFEYGDFLIEGKPLALAAQFLQEYPHFDDIGCLGFGSERFQREQIERLLLDGEADFPNDRRSLYICPACGDLGCGAVSVRIHREKKCFVWSDFGIQSHPSLEPHIILCPWIGPFYFEETAYAETIRASYGLGGFHWPYPAK</sequence>
<dbReference type="Proteomes" id="UP000606653">
    <property type="component" value="Unassembled WGS sequence"/>
</dbReference>
<comment type="caution">
    <text evidence="1">The sequence shown here is derived from an EMBL/GenBank/DDBJ whole genome shotgun (WGS) entry which is preliminary data.</text>
</comment>
<dbReference type="RefSeq" id="WP_018976558.1">
    <property type="nucleotide sequence ID" value="NZ_BMLN01000008.1"/>
</dbReference>
<keyword evidence="2" id="KW-1185">Reference proteome</keyword>
<proteinExistence type="predicted"/>
<evidence type="ECO:0000313" key="1">
    <source>
        <dbReference type="EMBL" id="GGO03667.1"/>
    </source>
</evidence>